<protein>
    <recommendedName>
        <fullName evidence="1">glutathione-specific gamma-glutamylcyclotransferase</fullName>
        <ecNumber evidence="1">4.3.2.7</ecNumber>
    </recommendedName>
</protein>
<comment type="caution">
    <text evidence="3">The sequence shown here is derived from an EMBL/GenBank/DDBJ whole genome shotgun (WGS) entry which is preliminary data.</text>
</comment>
<dbReference type="SUPFAM" id="SSF110857">
    <property type="entry name" value="Gamma-glutamyl cyclotransferase-like"/>
    <property type="match status" value="1"/>
</dbReference>
<dbReference type="GO" id="GO:0006751">
    <property type="term" value="P:glutathione catabolic process"/>
    <property type="evidence" value="ECO:0007669"/>
    <property type="project" value="InterPro"/>
</dbReference>
<dbReference type="Gene3D" id="3.10.490.10">
    <property type="entry name" value="Gamma-glutamyl cyclotransferase-like"/>
    <property type="match status" value="1"/>
</dbReference>
<dbReference type="EC" id="4.3.2.7" evidence="1"/>
<organism evidence="3 4">
    <name type="scientific">Volvox africanus</name>
    <dbReference type="NCBI Taxonomy" id="51714"/>
    <lineage>
        <taxon>Eukaryota</taxon>
        <taxon>Viridiplantae</taxon>
        <taxon>Chlorophyta</taxon>
        <taxon>core chlorophytes</taxon>
        <taxon>Chlorophyceae</taxon>
        <taxon>CS clade</taxon>
        <taxon>Chlamydomonadales</taxon>
        <taxon>Volvocaceae</taxon>
        <taxon>Volvox</taxon>
    </lineage>
</organism>
<dbReference type="InterPro" id="IPR036568">
    <property type="entry name" value="GGCT-like_sf"/>
</dbReference>
<proteinExistence type="predicted"/>
<evidence type="ECO:0000256" key="2">
    <source>
        <dbReference type="ARBA" id="ARBA00023239"/>
    </source>
</evidence>
<dbReference type="InterPro" id="IPR006840">
    <property type="entry name" value="ChaC"/>
</dbReference>
<evidence type="ECO:0000313" key="3">
    <source>
        <dbReference type="EMBL" id="GIL53269.1"/>
    </source>
</evidence>
<accession>A0A8J4F1Z5</accession>
<dbReference type="CDD" id="cd06661">
    <property type="entry name" value="GGCT_like"/>
    <property type="match status" value="1"/>
</dbReference>
<dbReference type="PANTHER" id="PTHR12192:SF2">
    <property type="entry name" value="GLUTATHIONE-SPECIFIC GAMMA-GLUTAMYLCYCLOTRANSFERASE 2"/>
    <property type="match status" value="1"/>
</dbReference>
<evidence type="ECO:0000256" key="1">
    <source>
        <dbReference type="ARBA" id="ARBA00012344"/>
    </source>
</evidence>
<keyword evidence="4" id="KW-1185">Reference proteome</keyword>
<sequence length="389" mass="42334">YDLTAIISYLVSDHLDSTNGVTWPKKCQYYSCYLEQALSMSTAAKCDKNATSTWVFGYGSLIHTPNFLYDQRVVGHIRGYRRVFWQGSTDHRGTPERPGRTVTLTAENHPAAVTWGVAFQLAGTPQEQAATLSYLEWREKQYDVRQLVDVYGAHGEILVRGALVYIASPANQNYLGPADTQIIAAQIATSRGPSGPNWEYLFKLADAMRSIGVPDGELYALEDMVREEILRQQELRSMTGLPAAAAEGSPSMVASDPLAGVAMKLSLGSATGVAGDDDEHTCEDRDGFRMWHTMGPAQLPVAPEQADMRNAVVLGGTSHEGGIVTIQVGNKDGLSEERLKDTVVQCEGDQLPVSNAQIVSLLCHTADDAVGLKKVTTAFQCENFPPVSY</sequence>
<name>A0A8J4F1Z5_9CHLO</name>
<gene>
    <name evidence="3" type="ORF">Vafri_8919</name>
</gene>
<dbReference type="PANTHER" id="PTHR12192">
    <property type="entry name" value="CATION TRANSPORT PROTEIN CHAC-RELATED"/>
    <property type="match status" value="1"/>
</dbReference>
<reference evidence="3" key="1">
    <citation type="journal article" date="2021" name="Proc. Natl. Acad. Sci. U.S.A.">
        <title>Three genomes in the algal genus Volvox reveal the fate of a haploid sex-determining region after a transition to homothallism.</title>
        <authorList>
            <person name="Yamamoto K."/>
            <person name="Hamaji T."/>
            <person name="Kawai-Toyooka H."/>
            <person name="Matsuzaki R."/>
            <person name="Takahashi F."/>
            <person name="Nishimura Y."/>
            <person name="Kawachi M."/>
            <person name="Noguchi H."/>
            <person name="Minakuchi Y."/>
            <person name="Umen J.G."/>
            <person name="Toyoda A."/>
            <person name="Nozaki H."/>
        </authorList>
    </citation>
    <scope>NUCLEOTIDE SEQUENCE</scope>
    <source>
        <strain evidence="3">NIES-3780</strain>
    </source>
</reference>
<dbReference type="GO" id="GO:0061928">
    <property type="term" value="F:glutathione specific gamma-glutamylcyclotransferase activity"/>
    <property type="evidence" value="ECO:0007669"/>
    <property type="project" value="UniProtKB-EC"/>
</dbReference>
<keyword evidence="2" id="KW-0456">Lyase</keyword>
<feature type="non-terminal residue" evidence="3">
    <location>
        <position position="389"/>
    </location>
</feature>
<dbReference type="AlphaFoldDB" id="A0A8J4F1Z5"/>
<dbReference type="Proteomes" id="UP000747399">
    <property type="component" value="Unassembled WGS sequence"/>
</dbReference>
<dbReference type="GO" id="GO:0005737">
    <property type="term" value="C:cytoplasm"/>
    <property type="evidence" value="ECO:0007669"/>
    <property type="project" value="TreeGrafter"/>
</dbReference>
<dbReference type="EMBL" id="BNCO01000014">
    <property type="protein sequence ID" value="GIL53269.1"/>
    <property type="molecule type" value="Genomic_DNA"/>
</dbReference>
<dbReference type="Pfam" id="PF04752">
    <property type="entry name" value="ChaC"/>
    <property type="match status" value="1"/>
</dbReference>
<dbReference type="InterPro" id="IPR013024">
    <property type="entry name" value="GGCT-like"/>
</dbReference>
<evidence type="ECO:0000313" key="4">
    <source>
        <dbReference type="Proteomes" id="UP000747399"/>
    </source>
</evidence>